<evidence type="ECO:0000313" key="2">
    <source>
        <dbReference type="EMBL" id="EGP94615.1"/>
    </source>
</evidence>
<dbReference type="EMBL" id="AFPU01000001">
    <property type="protein sequence ID" value="EGP94615.1"/>
    <property type="molecule type" value="Genomic_DNA"/>
</dbReference>
<feature type="domain" description="J" evidence="1">
    <location>
        <begin position="4"/>
        <end position="67"/>
    </location>
</feature>
<dbReference type="OrthoDB" id="10608at2157"/>
<dbReference type="SMART" id="SM00271">
    <property type="entry name" value="DnaJ"/>
    <property type="match status" value="1"/>
</dbReference>
<dbReference type="STRING" id="1001994.MY1_1870"/>
<dbReference type="PANTHER" id="PTHR44240">
    <property type="entry name" value="DNAJ DOMAIN (PROKARYOTIC HEAT SHOCK PROTEIN)-RELATED"/>
    <property type="match status" value="1"/>
</dbReference>
<keyword evidence="2" id="KW-0346">Stress response</keyword>
<dbReference type="InterPro" id="IPR001623">
    <property type="entry name" value="DnaJ_domain"/>
</dbReference>
<dbReference type="Gene3D" id="1.10.287.110">
    <property type="entry name" value="DnaJ domain"/>
    <property type="match status" value="1"/>
</dbReference>
<comment type="caution">
    <text evidence="2">The sequence shown here is derived from an EMBL/GenBank/DDBJ whole genome shotgun (WGS) entry which is preliminary data.</text>
</comment>
<dbReference type="PROSITE" id="PS50076">
    <property type="entry name" value="DNAJ_2"/>
    <property type="match status" value="1"/>
</dbReference>
<dbReference type="InterPro" id="IPR036869">
    <property type="entry name" value="J_dom_sf"/>
</dbReference>
<organism evidence="2 3">
    <name type="scientific">Nitrosarchaeum koreense MY1</name>
    <dbReference type="NCBI Taxonomy" id="1001994"/>
    <lineage>
        <taxon>Archaea</taxon>
        <taxon>Nitrososphaerota</taxon>
        <taxon>Nitrososphaeria</taxon>
        <taxon>Nitrosopumilales</taxon>
        <taxon>Nitrosopumilaceae</taxon>
        <taxon>Nitrosarchaeum</taxon>
    </lineage>
</organism>
<keyword evidence="3" id="KW-1185">Reference proteome</keyword>
<dbReference type="CDD" id="cd06257">
    <property type="entry name" value="DnaJ"/>
    <property type="match status" value="1"/>
</dbReference>
<protein>
    <submittedName>
        <fullName evidence="2">Heat shock protein DnaJ domain protein</fullName>
    </submittedName>
</protein>
<evidence type="ECO:0000313" key="3">
    <source>
        <dbReference type="Proteomes" id="UP000004440"/>
    </source>
</evidence>
<dbReference type="Proteomes" id="UP000004440">
    <property type="component" value="Unassembled WGS sequence"/>
</dbReference>
<dbReference type="InterPro" id="IPR052276">
    <property type="entry name" value="Diphthamide-biosynth_chaperone"/>
</dbReference>
<proteinExistence type="predicted"/>
<reference evidence="2 3" key="1">
    <citation type="journal article" date="2011" name="J. Bacteriol.">
        <title>Genome Sequence of an Ammonia-Oxidizing Soil Archaeon, "Candidatus Nitrosoarchaeum koreensis" MY1.</title>
        <authorList>
            <person name="Kim B.K."/>
            <person name="Jung M.Y."/>
            <person name="Yu D.S."/>
            <person name="Park S.J."/>
            <person name="Oh T.K."/>
            <person name="Rhee S.K."/>
            <person name="Kim J.F."/>
        </authorList>
    </citation>
    <scope>NUCLEOTIDE SEQUENCE [LARGE SCALE GENOMIC DNA]</scope>
    <source>
        <strain evidence="2 3">MY1</strain>
    </source>
</reference>
<gene>
    <name evidence="2" type="ORF">MY1_1870</name>
</gene>
<dbReference type="AlphaFoldDB" id="F9CUI1"/>
<dbReference type="PATRIC" id="fig|1001994.6.peg.1841"/>
<sequence length="384" mass="43792">MVESNYDILGILEGSTEHEIRNAFRRLALLYHSDKGGENDQFIKIKQAYEDLKIGKKYPETDLEKIRNSRVYSGDSEEDIRRKNQILGQELFKEMKLAEEWTAELNRTNSTGIKLFGSKSLGEIELERKANGILSIKGNFMAGNLTYDGPIIMQGNITSPSWTEEFRTNIHLTKGDFKFINPLENKYKIENGARVIADNGDIVVGNIFGRKYKIQDSDGRVGIFKTQEQRTFVSAPNGKIIAENIINTVSLEADIIMVLNLEDDVEISAREILFYGSKITYDSKIKLKKGGMIRFFENFSIQSLSNDALIKLENGKEIRLFDIKTKKIKDLPDEFVPNKSEFDKDTTMVGNGFTITYEMLDNLSKKPTKNQKSKWGSKFKISKN</sequence>
<dbReference type="PANTHER" id="PTHR44240:SF10">
    <property type="entry name" value="J DOMAIN-CONTAINING PROTEIN"/>
    <property type="match status" value="1"/>
</dbReference>
<evidence type="ECO:0000259" key="1">
    <source>
        <dbReference type="PROSITE" id="PS50076"/>
    </source>
</evidence>
<name>F9CUI1_9ARCH</name>
<dbReference type="Pfam" id="PF00226">
    <property type="entry name" value="DnaJ"/>
    <property type="match status" value="1"/>
</dbReference>
<accession>F9CUI1</accession>
<dbReference type="RefSeq" id="WP_007551641.1">
    <property type="nucleotide sequence ID" value="NZ_AFPU01000001.1"/>
</dbReference>
<dbReference type="PRINTS" id="PR00625">
    <property type="entry name" value="JDOMAIN"/>
</dbReference>
<dbReference type="SUPFAM" id="SSF46565">
    <property type="entry name" value="Chaperone J-domain"/>
    <property type="match status" value="1"/>
</dbReference>